<evidence type="ECO:0000256" key="5">
    <source>
        <dbReference type="ARBA" id="ARBA00023242"/>
    </source>
</evidence>
<evidence type="ECO:0000256" key="1">
    <source>
        <dbReference type="ARBA" id="ARBA00004123"/>
    </source>
</evidence>
<keyword evidence="5" id="KW-0539">Nucleus</keyword>
<gene>
    <name evidence="6" type="ORF">CTOB1V02_LOCUS6104</name>
</gene>
<dbReference type="InterPro" id="IPR031120">
    <property type="entry name" value="HIR1-like"/>
</dbReference>
<name>A0A7R8ZKP3_9CRUS</name>
<proteinExistence type="predicted"/>
<dbReference type="GO" id="GO:0006351">
    <property type="term" value="P:DNA-templated transcription"/>
    <property type="evidence" value="ECO:0007669"/>
    <property type="project" value="InterPro"/>
</dbReference>
<evidence type="ECO:0000256" key="3">
    <source>
        <dbReference type="ARBA" id="ARBA00022737"/>
    </source>
</evidence>
<organism evidence="6">
    <name type="scientific">Cyprideis torosa</name>
    <dbReference type="NCBI Taxonomy" id="163714"/>
    <lineage>
        <taxon>Eukaryota</taxon>
        <taxon>Metazoa</taxon>
        <taxon>Ecdysozoa</taxon>
        <taxon>Arthropoda</taxon>
        <taxon>Crustacea</taxon>
        <taxon>Oligostraca</taxon>
        <taxon>Ostracoda</taxon>
        <taxon>Podocopa</taxon>
        <taxon>Podocopida</taxon>
        <taxon>Cytherocopina</taxon>
        <taxon>Cytheroidea</taxon>
        <taxon>Cytherideidae</taxon>
        <taxon>Cyprideis</taxon>
    </lineage>
</organism>
<dbReference type="GO" id="GO:0031491">
    <property type="term" value="F:nucleosome binding"/>
    <property type="evidence" value="ECO:0007669"/>
    <property type="project" value="TreeGrafter"/>
</dbReference>
<sequence>MRALVASSNQSLQRLCTLSQIDAELAAIQLMDSKQDFKPWLLNKVNFLLNNDMQKELRALCDDLLGPAHSSATTSKWEDQIMGHSKRELLREILPLFAKCLPVQRLCLEYKEQLDVLDRFAHSNNASR</sequence>
<dbReference type="GO" id="GO:0006355">
    <property type="term" value="P:regulation of DNA-templated transcription"/>
    <property type="evidence" value="ECO:0007669"/>
    <property type="project" value="InterPro"/>
</dbReference>
<comment type="subcellular location">
    <subcellularLocation>
        <location evidence="1">Nucleus</location>
    </subcellularLocation>
</comment>
<dbReference type="EMBL" id="OB661436">
    <property type="protein sequence ID" value="CAD7228215.1"/>
    <property type="molecule type" value="Genomic_DNA"/>
</dbReference>
<accession>A0A7R8ZKP3</accession>
<dbReference type="AlphaFoldDB" id="A0A7R8ZKP3"/>
<keyword evidence="2" id="KW-0853">WD repeat</keyword>
<reference evidence="6" key="1">
    <citation type="submission" date="2020-11" db="EMBL/GenBank/DDBJ databases">
        <authorList>
            <person name="Tran Van P."/>
        </authorList>
    </citation>
    <scope>NUCLEOTIDE SEQUENCE</scope>
</reference>
<dbReference type="InterPro" id="IPR011494">
    <property type="entry name" value="HIRA-like_C"/>
</dbReference>
<keyword evidence="4" id="KW-0156">Chromatin regulator</keyword>
<dbReference type="GO" id="GO:0006338">
    <property type="term" value="P:chromatin remodeling"/>
    <property type="evidence" value="ECO:0007669"/>
    <property type="project" value="InterPro"/>
</dbReference>
<dbReference type="GO" id="GO:0005634">
    <property type="term" value="C:nucleus"/>
    <property type="evidence" value="ECO:0007669"/>
    <property type="project" value="UniProtKB-SubCell"/>
</dbReference>
<evidence type="ECO:0000256" key="2">
    <source>
        <dbReference type="ARBA" id="ARBA00022574"/>
    </source>
</evidence>
<protein>
    <submittedName>
        <fullName evidence="6">Uncharacterized protein</fullName>
    </submittedName>
</protein>
<evidence type="ECO:0000313" key="6">
    <source>
        <dbReference type="EMBL" id="CAD7228215.1"/>
    </source>
</evidence>
<dbReference type="Pfam" id="PF07569">
    <property type="entry name" value="Hira"/>
    <property type="match status" value="1"/>
</dbReference>
<dbReference type="GO" id="GO:0000785">
    <property type="term" value="C:chromatin"/>
    <property type="evidence" value="ECO:0007669"/>
    <property type="project" value="TreeGrafter"/>
</dbReference>
<dbReference type="PANTHER" id="PTHR13831:SF0">
    <property type="entry name" value="PROTEIN HIRA"/>
    <property type="match status" value="1"/>
</dbReference>
<evidence type="ECO:0000256" key="4">
    <source>
        <dbReference type="ARBA" id="ARBA00022853"/>
    </source>
</evidence>
<dbReference type="PANTHER" id="PTHR13831">
    <property type="entry name" value="MEMBER OF THE HIR1 FAMILY OF WD-REPEAT PROTEINS"/>
    <property type="match status" value="1"/>
</dbReference>
<dbReference type="GO" id="GO:0000417">
    <property type="term" value="C:HIR complex"/>
    <property type="evidence" value="ECO:0007669"/>
    <property type="project" value="TreeGrafter"/>
</dbReference>
<keyword evidence="3" id="KW-0677">Repeat</keyword>
<dbReference type="OrthoDB" id="1741719at2759"/>